<name>A0AAW2JGR6_9LAMI</name>
<reference evidence="1" key="1">
    <citation type="submission" date="2020-06" db="EMBL/GenBank/DDBJ databases">
        <authorList>
            <person name="Li T."/>
            <person name="Hu X."/>
            <person name="Zhang T."/>
            <person name="Song X."/>
            <person name="Zhang H."/>
            <person name="Dai N."/>
            <person name="Sheng W."/>
            <person name="Hou X."/>
            <person name="Wei L."/>
        </authorList>
    </citation>
    <scope>NUCLEOTIDE SEQUENCE</scope>
    <source>
        <strain evidence="1">G01</strain>
        <tissue evidence="1">Leaf</tissue>
    </source>
</reference>
<protein>
    <submittedName>
        <fullName evidence="1">Uncharacterized protein</fullName>
    </submittedName>
</protein>
<sequence>MAIGLENERMPEDGLENFPAPGEAKLLVEFSGVIEAEHLVGCLERNSLVFVRI</sequence>
<dbReference type="AlphaFoldDB" id="A0AAW2JGR6"/>
<gene>
    <name evidence="1" type="ORF">Sangu_2523600</name>
</gene>
<comment type="caution">
    <text evidence="1">The sequence shown here is derived from an EMBL/GenBank/DDBJ whole genome shotgun (WGS) entry which is preliminary data.</text>
</comment>
<evidence type="ECO:0000313" key="1">
    <source>
        <dbReference type="EMBL" id="KAL0293442.1"/>
    </source>
</evidence>
<reference evidence="1" key="2">
    <citation type="journal article" date="2024" name="Plant">
        <title>Genomic evolution and insights into agronomic trait innovations of Sesamum species.</title>
        <authorList>
            <person name="Miao H."/>
            <person name="Wang L."/>
            <person name="Qu L."/>
            <person name="Liu H."/>
            <person name="Sun Y."/>
            <person name="Le M."/>
            <person name="Wang Q."/>
            <person name="Wei S."/>
            <person name="Zheng Y."/>
            <person name="Lin W."/>
            <person name="Duan Y."/>
            <person name="Cao H."/>
            <person name="Xiong S."/>
            <person name="Wang X."/>
            <person name="Wei L."/>
            <person name="Li C."/>
            <person name="Ma Q."/>
            <person name="Ju M."/>
            <person name="Zhao R."/>
            <person name="Li G."/>
            <person name="Mu C."/>
            <person name="Tian Q."/>
            <person name="Mei H."/>
            <person name="Zhang T."/>
            <person name="Gao T."/>
            <person name="Zhang H."/>
        </authorList>
    </citation>
    <scope>NUCLEOTIDE SEQUENCE</scope>
    <source>
        <strain evidence="1">G01</strain>
    </source>
</reference>
<proteinExistence type="predicted"/>
<dbReference type="EMBL" id="JACGWK010001023">
    <property type="protein sequence ID" value="KAL0293442.1"/>
    <property type="molecule type" value="Genomic_DNA"/>
</dbReference>
<organism evidence="1">
    <name type="scientific">Sesamum angustifolium</name>
    <dbReference type="NCBI Taxonomy" id="2727405"/>
    <lineage>
        <taxon>Eukaryota</taxon>
        <taxon>Viridiplantae</taxon>
        <taxon>Streptophyta</taxon>
        <taxon>Embryophyta</taxon>
        <taxon>Tracheophyta</taxon>
        <taxon>Spermatophyta</taxon>
        <taxon>Magnoliopsida</taxon>
        <taxon>eudicotyledons</taxon>
        <taxon>Gunneridae</taxon>
        <taxon>Pentapetalae</taxon>
        <taxon>asterids</taxon>
        <taxon>lamiids</taxon>
        <taxon>Lamiales</taxon>
        <taxon>Pedaliaceae</taxon>
        <taxon>Sesamum</taxon>
    </lineage>
</organism>
<accession>A0AAW2JGR6</accession>